<dbReference type="PANTHER" id="PTHR15231:SF1">
    <property type="entry name" value="PHOSPHATIDYLINOSITOL N-ACETYLGLUCOSAMINYLTRANSFERASE SUBUNIT H"/>
    <property type="match status" value="1"/>
</dbReference>
<dbReference type="Proteomes" id="UP000244803">
    <property type="component" value="Chromosome 2"/>
</dbReference>
<evidence type="ECO:0000313" key="5">
    <source>
        <dbReference type="Proteomes" id="UP000244803"/>
    </source>
</evidence>
<protein>
    <recommendedName>
        <fullName evidence="3">Phosphatidylinositol N-acetylglucosaminyltransferase subunit H conserved domain-containing protein</fullName>
    </recommendedName>
</protein>
<dbReference type="InterPro" id="IPR019328">
    <property type="entry name" value="PIGH-H_dom"/>
</dbReference>
<dbReference type="InterPro" id="IPR044215">
    <property type="entry name" value="PIG-H"/>
</dbReference>
<organism evidence="4 5">
    <name type="scientific">Theileria orientalis</name>
    <dbReference type="NCBI Taxonomy" id="68886"/>
    <lineage>
        <taxon>Eukaryota</taxon>
        <taxon>Sar</taxon>
        <taxon>Alveolata</taxon>
        <taxon>Apicomplexa</taxon>
        <taxon>Aconoidasida</taxon>
        <taxon>Piroplasmida</taxon>
        <taxon>Theileriidae</taxon>
        <taxon>Theileria</taxon>
    </lineage>
</organism>
<feature type="domain" description="Phosphatidylinositol N-acetylglucosaminyltransferase subunit H conserved" evidence="3">
    <location>
        <begin position="71"/>
        <end position="133"/>
    </location>
</feature>
<name>A0A976QTX7_THEOR</name>
<sequence length="166" mass="19385">MSFDRFYTLKLPDGYLFTSKREANTVSKLVLAANIIAIPVLLMRRKPLKYLLVLLLVDYFVCKNYVVEERLMMLADFGLQIESKTLGNFKNFSSIPIQSVHHLLINEAFLMQEIVFYLMIVLNDSRTIVLPFKKCRVDLENLKKMYNCFNELFDHDTTGNSIKYVP</sequence>
<dbReference type="GO" id="GO:0006506">
    <property type="term" value="P:GPI anchor biosynthetic process"/>
    <property type="evidence" value="ECO:0007669"/>
    <property type="project" value="InterPro"/>
</dbReference>
<comment type="pathway">
    <text evidence="1">Glycolipid biosynthesis; glycosylphosphatidylinositol-anchor biosynthesis.</text>
</comment>
<accession>A0A976QTX7</accession>
<dbReference type="OrthoDB" id="361299at2759"/>
<comment type="similarity">
    <text evidence="2">Belongs to the PIGH family.</text>
</comment>
<dbReference type="EMBL" id="CP056068">
    <property type="protein sequence ID" value="UKJ90742.2"/>
    <property type="molecule type" value="Genomic_DNA"/>
</dbReference>
<reference evidence="4" key="1">
    <citation type="submission" date="2022-07" db="EMBL/GenBank/DDBJ databases">
        <title>Evaluation of T. orientalis genome assembly methods using nanopore sequencing and analysis of variation between genomes.</title>
        <authorList>
            <person name="Yam J."/>
            <person name="Micallef M.L."/>
            <person name="Liu M."/>
            <person name="Djordjevic S.P."/>
            <person name="Bogema D.R."/>
            <person name="Jenkins C."/>
        </authorList>
    </citation>
    <scope>NUCLEOTIDE SEQUENCE</scope>
    <source>
        <strain evidence="4">Fish Creek</strain>
    </source>
</reference>
<evidence type="ECO:0000256" key="1">
    <source>
        <dbReference type="ARBA" id="ARBA00004687"/>
    </source>
</evidence>
<dbReference type="AlphaFoldDB" id="A0A976QTX7"/>
<dbReference type="PANTHER" id="PTHR15231">
    <property type="entry name" value="PHOSPHATIDYLINOSITOL N-ACETYLGLUCOSAMINYLTRANSFERASE SUBUNIT H"/>
    <property type="match status" value="1"/>
</dbReference>
<proteinExistence type="inferred from homology"/>
<dbReference type="Pfam" id="PF10181">
    <property type="entry name" value="PIG-H"/>
    <property type="match status" value="1"/>
</dbReference>
<dbReference type="GO" id="GO:0000506">
    <property type="term" value="C:glycosylphosphatidylinositol-N-acetylglucosaminyltransferase (GPI-GnT) complex"/>
    <property type="evidence" value="ECO:0007669"/>
    <property type="project" value="InterPro"/>
</dbReference>
<evidence type="ECO:0000259" key="3">
    <source>
        <dbReference type="Pfam" id="PF10181"/>
    </source>
</evidence>
<evidence type="ECO:0000256" key="2">
    <source>
        <dbReference type="ARBA" id="ARBA00009610"/>
    </source>
</evidence>
<gene>
    <name evidence="4" type="ORF">MACJ_001676</name>
</gene>
<evidence type="ECO:0000313" key="4">
    <source>
        <dbReference type="EMBL" id="UKJ90742.2"/>
    </source>
</evidence>